<name>A0A0C9TM42_SPHS4</name>
<dbReference type="AlphaFoldDB" id="A0A0C9TM42"/>
<reference evidence="1 2" key="1">
    <citation type="submission" date="2014-06" db="EMBL/GenBank/DDBJ databases">
        <title>Evolutionary Origins and Diversification of the Mycorrhizal Mutualists.</title>
        <authorList>
            <consortium name="DOE Joint Genome Institute"/>
            <consortium name="Mycorrhizal Genomics Consortium"/>
            <person name="Kohler A."/>
            <person name="Kuo A."/>
            <person name="Nagy L.G."/>
            <person name="Floudas D."/>
            <person name="Copeland A."/>
            <person name="Barry K.W."/>
            <person name="Cichocki N."/>
            <person name="Veneault-Fourrey C."/>
            <person name="LaButti K."/>
            <person name="Lindquist E.A."/>
            <person name="Lipzen A."/>
            <person name="Lundell T."/>
            <person name="Morin E."/>
            <person name="Murat C."/>
            <person name="Riley R."/>
            <person name="Ohm R."/>
            <person name="Sun H."/>
            <person name="Tunlid A."/>
            <person name="Henrissat B."/>
            <person name="Grigoriev I.V."/>
            <person name="Hibbett D.S."/>
            <person name="Martin F."/>
        </authorList>
    </citation>
    <scope>NUCLEOTIDE SEQUENCE [LARGE SCALE GENOMIC DNA]</scope>
    <source>
        <strain evidence="1 2">SS14</strain>
    </source>
</reference>
<dbReference type="OrthoDB" id="2507336at2759"/>
<evidence type="ECO:0000313" key="1">
    <source>
        <dbReference type="EMBL" id="KIJ22889.1"/>
    </source>
</evidence>
<sequence length="164" mass="17998">MAEYVDTLGTLRLRDAIRVMGFSSIMRAHGALVDGLSPFQLLYPDGVERSGAENESARDRVRCVEAVWFGSSRPRRLSFRHLRPLAIAHALSARSAQSVPPTLTTSPALAPQAPSSFLLWTACLKSLRHLPPQSSQLVQASSNPQRAIHNRRASDDIVLGEDML</sequence>
<dbReference type="EMBL" id="KN837894">
    <property type="protein sequence ID" value="KIJ22889.1"/>
    <property type="molecule type" value="Genomic_DNA"/>
</dbReference>
<evidence type="ECO:0000313" key="2">
    <source>
        <dbReference type="Proteomes" id="UP000054279"/>
    </source>
</evidence>
<organism evidence="1 2">
    <name type="scientific">Sphaerobolus stellatus (strain SS14)</name>
    <dbReference type="NCBI Taxonomy" id="990650"/>
    <lineage>
        <taxon>Eukaryota</taxon>
        <taxon>Fungi</taxon>
        <taxon>Dikarya</taxon>
        <taxon>Basidiomycota</taxon>
        <taxon>Agaricomycotina</taxon>
        <taxon>Agaricomycetes</taxon>
        <taxon>Phallomycetidae</taxon>
        <taxon>Geastrales</taxon>
        <taxon>Sphaerobolaceae</taxon>
        <taxon>Sphaerobolus</taxon>
    </lineage>
</organism>
<gene>
    <name evidence="1" type="ORF">M422DRAFT_276633</name>
</gene>
<dbReference type="HOGENOM" id="CLU_1620139_0_0_1"/>
<accession>A0A0C9TM42</accession>
<keyword evidence="2" id="KW-1185">Reference proteome</keyword>
<protein>
    <submittedName>
        <fullName evidence="1">Uncharacterized protein</fullName>
    </submittedName>
</protein>
<dbReference type="Proteomes" id="UP000054279">
    <property type="component" value="Unassembled WGS sequence"/>
</dbReference>
<proteinExistence type="predicted"/>